<protein>
    <submittedName>
        <fullName evidence="3">Uncharacterized protein</fullName>
    </submittedName>
</protein>
<feature type="chain" id="PRO_5046217619" evidence="2">
    <location>
        <begin position="27"/>
        <end position="291"/>
    </location>
</feature>
<accession>A0ABM7T6P3</accession>
<reference evidence="4" key="1">
    <citation type="submission" date="2021-07" db="EMBL/GenBank/DDBJ databases">
        <title>Complete genome sequencing of a Clostridium isolate.</title>
        <authorList>
            <person name="Ueki A."/>
            <person name="Tonouchi A."/>
        </authorList>
    </citation>
    <scope>NUCLEOTIDE SEQUENCE [LARGE SCALE GENOMIC DNA]</scope>
    <source>
        <strain evidence="4">C5S11</strain>
    </source>
</reference>
<evidence type="ECO:0000313" key="4">
    <source>
        <dbReference type="Proteomes" id="UP000824633"/>
    </source>
</evidence>
<organism evidence="3 4">
    <name type="scientific">Clostridium gelidum</name>
    <dbReference type="NCBI Taxonomy" id="704125"/>
    <lineage>
        <taxon>Bacteria</taxon>
        <taxon>Bacillati</taxon>
        <taxon>Bacillota</taxon>
        <taxon>Clostridia</taxon>
        <taxon>Eubacteriales</taxon>
        <taxon>Clostridiaceae</taxon>
        <taxon>Clostridium</taxon>
    </lineage>
</organism>
<gene>
    <name evidence="3" type="ORF">psyc5s11_37360</name>
</gene>
<evidence type="ECO:0000256" key="2">
    <source>
        <dbReference type="SAM" id="SignalP"/>
    </source>
</evidence>
<evidence type="ECO:0000256" key="1">
    <source>
        <dbReference type="SAM" id="MobiDB-lite"/>
    </source>
</evidence>
<dbReference type="EMBL" id="AP024849">
    <property type="protein sequence ID" value="BCZ47669.1"/>
    <property type="molecule type" value="Genomic_DNA"/>
</dbReference>
<keyword evidence="2" id="KW-0732">Signal</keyword>
<dbReference type="RefSeq" id="WP_224033994.1">
    <property type="nucleotide sequence ID" value="NZ_AP024849.1"/>
</dbReference>
<name>A0ABM7T6P3_9CLOT</name>
<sequence length="291" mass="30925">MKSKKIKTIMVTALTGCMLLSVTAVASASGASGYETYKSAAKNLAVTSNATFQTSFEVKDNGNTDISGTSVEKLEGANNSSITNIKIEDVTKETETSRIDGKSIVKDGENYYSSDSNGKTKNGKVERKFDASSSKSKLGEMVLDTLVGDVKNQFVVDGDTISVNLEGAQIPELAKLAISAAVEEANNKKDFNKGEDSKDGLKDALKSITNLKNVDVKSLSMTAKVNGSTLTDNAFKIVITGEDESGVSHEFEVSADTTISGVNSTKADSIDTTGKQVQTMQDKMNNKQHSK</sequence>
<keyword evidence="4" id="KW-1185">Reference proteome</keyword>
<proteinExistence type="predicted"/>
<feature type="compositionally biased region" description="Polar residues" evidence="1">
    <location>
        <begin position="262"/>
        <end position="283"/>
    </location>
</feature>
<evidence type="ECO:0000313" key="3">
    <source>
        <dbReference type="EMBL" id="BCZ47669.1"/>
    </source>
</evidence>
<feature type="region of interest" description="Disordered" evidence="1">
    <location>
        <begin position="262"/>
        <end position="291"/>
    </location>
</feature>
<dbReference type="Proteomes" id="UP000824633">
    <property type="component" value="Chromosome"/>
</dbReference>
<feature type="signal peptide" evidence="2">
    <location>
        <begin position="1"/>
        <end position="26"/>
    </location>
</feature>